<evidence type="ECO:0000259" key="5">
    <source>
        <dbReference type="Pfam" id="PF07842"/>
    </source>
</evidence>
<feature type="region of interest" description="Disordered" evidence="4">
    <location>
        <begin position="494"/>
        <end position="544"/>
    </location>
</feature>
<dbReference type="GO" id="GO:0000390">
    <property type="term" value="P:spliceosomal complex disassembly"/>
    <property type="evidence" value="ECO:0007669"/>
    <property type="project" value="InterPro"/>
</dbReference>
<dbReference type="InterPro" id="IPR022783">
    <property type="entry name" value="GCFC_dom"/>
</dbReference>
<keyword evidence="7" id="KW-1185">Reference proteome</keyword>
<dbReference type="PANTHER" id="PTHR12214:SF0">
    <property type="entry name" value="LD29489P"/>
    <property type="match status" value="1"/>
</dbReference>
<dbReference type="PANTHER" id="PTHR12214">
    <property type="entry name" value="GC-RICH SEQUENCE DNA-BINDING FACTOR"/>
    <property type="match status" value="1"/>
</dbReference>
<dbReference type="InterPro" id="IPR028211">
    <property type="entry name" value="Ntr2"/>
</dbReference>
<evidence type="ECO:0000256" key="3">
    <source>
        <dbReference type="ARBA" id="ARBA00023242"/>
    </source>
</evidence>
<feature type="compositionally biased region" description="Basic residues" evidence="4">
    <location>
        <begin position="1"/>
        <end position="12"/>
    </location>
</feature>
<dbReference type="InterPro" id="IPR012890">
    <property type="entry name" value="GCFC2-like"/>
</dbReference>
<evidence type="ECO:0000313" key="6">
    <source>
        <dbReference type="EMBL" id="GAA0148125.1"/>
    </source>
</evidence>
<feature type="compositionally biased region" description="Basic and acidic residues" evidence="4">
    <location>
        <begin position="495"/>
        <end position="514"/>
    </location>
</feature>
<organism evidence="6 7">
    <name type="scientific">Lithospermum erythrorhizon</name>
    <name type="common">Purple gromwell</name>
    <name type="synonym">Lithospermum officinale var. erythrorhizon</name>
    <dbReference type="NCBI Taxonomy" id="34254"/>
    <lineage>
        <taxon>Eukaryota</taxon>
        <taxon>Viridiplantae</taxon>
        <taxon>Streptophyta</taxon>
        <taxon>Embryophyta</taxon>
        <taxon>Tracheophyta</taxon>
        <taxon>Spermatophyta</taxon>
        <taxon>Magnoliopsida</taxon>
        <taxon>eudicotyledons</taxon>
        <taxon>Gunneridae</taxon>
        <taxon>Pentapetalae</taxon>
        <taxon>asterids</taxon>
        <taxon>lamiids</taxon>
        <taxon>Boraginales</taxon>
        <taxon>Boraginaceae</taxon>
        <taxon>Boraginoideae</taxon>
        <taxon>Lithospermeae</taxon>
        <taxon>Lithospermum</taxon>
    </lineage>
</organism>
<accession>A0AAV3P9L1</accession>
<dbReference type="GO" id="GO:0003677">
    <property type="term" value="F:DNA binding"/>
    <property type="evidence" value="ECO:0007669"/>
    <property type="project" value="InterPro"/>
</dbReference>
<dbReference type="EMBL" id="BAABME010001187">
    <property type="protein sequence ID" value="GAA0148125.1"/>
    <property type="molecule type" value="Genomic_DNA"/>
</dbReference>
<comment type="caution">
    <text evidence="6">The sequence shown here is derived from an EMBL/GenBank/DDBJ whole genome shotgun (WGS) entry which is preliminary data.</text>
</comment>
<feature type="domain" description="GCF C-terminal" evidence="5">
    <location>
        <begin position="568"/>
        <end position="773"/>
    </location>
</feature>
<dbReference type="Pfam" id="PF07842">
    <property type="entry name" value="GCFC"/>
    <property type="match status" value="1"/>
</dbReference>
<dbReference type="AlphaFoldDB" id="A0AAV3P9L1"/>
<feature type="compositionally biased region" description="Low complexity" evidence="4">
    <location>
        <begin position="59"/>
        <end position="76"/>
    </location>
</feature>
<evidence type="ECO:0000313" key="7">
    <source>
        <dbReference type="Proteomes" id="UP001454036"/>
    </source>
</evidence>
<feature type="region of interest" description="Disordered" evidence="4">
    <location>
        <begin position="1"/>
        <end position="91"/>
    </location>
</feature>
<comment type="similarity">
    <text evidence="2">Belongs to the GCF family.</text>
</comment>
<sequence length="878" mass="96828">MSSSRRNFRRRGGSTSDDEEPTSTTANKANKPSSSHPPIKALLSFADDEDAEDSPFTRPSKPTSKPSSTHKLSLPKNRIAPIKPSNVHPQPGLYTKEALLELQKNTRTLAAPKPKPPPDPVIVLKGLVKPVNIDPRDEEIEFGGEEKGEGVIMDQARIDAIRAERERLRQRGTVGGGGDYIALDMGSNHGEVEGLSDEEPEFRGRIGFFGDEGEKKGVFEEFEERVVAKGGSEDEDEDEEDKMWEEEQVRKGLGKRIDAGARVVSSGGNVVLGSKQTGSVYANAGTGVYSSVSGVGANEFAGGGTNIGGAVGGLPGLDVMTIGQEAEIAKKALHESLRRLKETHCRTVASLTKTDDNLSASLSRVVDLEDSLSAAGEKYIFMQKLRDFLSVICEYLQDRAPFIEEVEAQLQKLHQDRAAAVLERRSADNDDEMKEIEAAVDAAMSVLSKSSSNLGMVEAATSAATAAASAARELRDLPVKLDEFGRDMNLQTRMDISRRADTRQRRRAKSDAKRLSLTGSGNSNLHIEGESSTDESDSESTAYQSNRDQLLQVADHIFSNADEEYSKLSAVVERFERWKKNYASAYRDAYMSLSVPAIFSPYVRLELLKWDPLHEDADFSKMEWYSLLFSYGLIEDESKISEDDSDANLIPELVEKVAIPILHHQIENCWDLFSTHETELAVSATNLVFTYVPLTSSALGKLVAVLRDRLSEAVDKLMIPTWNSNVLKAVPNAARLAAYRFGMSVRLMRNICLWNNILARTLLEKLALDDLLSGKVLPHLRSIQSNIYDAVIRSERVIVSLHGVWAGPSVMGDKSLKLQPMVKYILTLGKLLEKKQDAVGPDSETGRLARRLKKMLVDLNEYDNARAISRTFNLKEAL</sequence>
<evidence type="ECO:0000256" key="4">
    <source>
        <dbReference type="SAM" id="MobiDB-lite"/>
    </source>
</evidence>
<reference evidence="6 7" key="1">
    <citation type="submission" date="2024-01" db="EMBL/GenBank/DDBJ databases">
        <title>The complete chloroplast genome sequence of Lithospermum erythrorhizon: insights into the phylogenetic relationship among Boraginaceae species and the maternal lineages of purple gromwells.</title>
        <authorList>
            <person name="Okada T."/>
            <person name="Watanabe K."/>
        </authorList>
    </citation>
    <scope>NUCLEOTIDE SEQUENCE [LARGE SCALE GENOMIC DNA]</scope>
</reference>
<evidence type="ECO:0000256" key="2">
    <source>
        <dbReference type="ARBA" id="ARBA00010801"/>
    </source>
</evidence>
<comment type="subcellular location">
    <subcellularLocation>
        <location evidence="1">Nucleus</location>
    </subcellularLocation>
</comment>
<dbReference type="Pfam" id="PF15458">
    <property type="entry name" value="NTR2"/>
    <property type="match status" value="1"/>
</dbReference>
<proteinExistence type="inferred from homology"/>
<name>A0AAV3P9L1_LITER</name>
<dbReference type="Proteomes" id="UP001454036">
    <property type="component" value="Unassembled WGS sequence"/>
</dbReference>
<keyword evidence="3" id="KW-0539">Nucleus</keyword>
<dbReference type="GO" id="GO:0071008">
    <property type="term" value="C:U2-type post-mRNA release spliceosomal complex"/>
    <property type="evidence" value="ECO:0007669"/>
    <property type="project" value="InterPro"/>
</dbReference>
<evidence type="ECO:0000256" key="1">
    <source>
        <dbReference type="ARBA" id="ARBA00004123"/>
    </source>
</evidence>
<protein>
    <submittedName>
        <fullName evidence="6">Chromatin/chromatin-binding, or -regulatory protein</fullName>
    </submittedName>
</protein>
<gene>
    <name evidence="6" type="ORF">LIER_07650</name>
</gene>
<feature type="compositionally biased region" description="Polar residues" evidence="4">
    <location>
        <begin position="26"/>
        <end position="36"/>
    </location>
</feature>